<dbReference type="InterPro" id="IPR020811">
    <property type="entry name" value="Enolase_N"/>
</dbReference>
<dbReference type="SMR" id="A0A1J6IAK4"/>
<dbReference type="InterPro" id="IPR036849">
    <property type="entry name" value="Enolase-like_C_sf"/>
</dbReference>
<dbReference type="SUPFAM" id="SSF54826">
    <property type="entry name" value="Enolase N-terminal domain-like"/>
    <property type="match status" value="1"/>
</dbReference>
<dbReference type="HAMAP" id="MF_00318">
    <property type="entry name" value="Enolase"/>
    <property type="match status" value="1"/>
</dbReference>
<feature type="active site" description="Proton acceptor" evidence="7">
    <location>
        <position position="352"/>
    </location>
</feature>
<dbReference type="UniPathway" id="UPA00109">
    <property type="reaction ID" value="UER00187"/>
</dbReference>
<dbReference type="GO" id="GO:0004634">
    <property type="term" value="F:phosphopyruvate hydratase activity"/>
    <property type="evidence" value="ECO:0007669"/>
    <property type="project" value="UniProtKB-EC"/>
</dbReference>
<keyword evidence="5" id="KW-0324">Glycolysis</keyword>
<keyword evidence="4 9" id="KW-0460">Magnesium</keyword>
<comment type="caution">
    <text evidence="12">The sequence shown here is derived from an EMBL/GenBank/DDBJ whole genome shotgun (WGS) entry which is preliminary data.</text>
</comment>
<evidence type="ECO:0000313" key="13">
    <source>
        <dbReference type="Proteomes" id="UP000187609"/>
    </source>
</evidence>
<keyword evidence="6" id="KW-0456">Lyase</keyword>
<keyword evidence="13" id="KW-1185">Reference proteome</keyword>
<dbReference type="InterPro" id="IPR020809">
    <property type="entry name" value="Enolase_CS"/>
</dbReference>
<feature type="binding site" evidence="8">
    <location>
        <position position="163"/>
    </location>
    <ligand>
        <name>substrate</name>
    </ligand>
</feature>
<feature type="binding site" evidence="8">
    <location>
        <begin position="379"/>
        <end position="382"/>
    </location>
    <ligand>
        <name>substrate</name>
    </ligand>
</feature>
<dbReference type="SFLD" id="SFLDF00002">
    <property type="entry name" value="enolase"/>
    <property type="match status" value="1"/>
</dbReference>
<evidence type="ECO:0000256" key="5">
    <source>
        <dbReference type="ARBA" id="ARBA00023152"/>
    </source>
</evidence>
<dbReference type="GO" id="GO:0000287">
    <property type="term" value="F:magnesium ion binding"/>
    <property type="evidence" value="ECO:0007669"/>
    <property type="project" value="InterPro"/>
</dbReference>
<evidence type="ECO:0000256" key="2">
    <source>
        <dbReference type="ARBA" id="ARBA00009604"/>
    </source>
</evidence>
<evidence type="ECO:0000259" key="10">
    <source>
        <dbReference type="SMART" id="SM01192"/>
    </source>
</evidence>
<accession>A0A1J6IAK4</accession>
<feature type="binding site" evidence="8">
    <location>
        <position position="403"/>
    </location>
    <ligand>
        <name>substrate</name>
    </ligand>
</feature>
<comment type="pathway">
    <text evidence="1">Carbohydrate degradation; glycolysis; pyruvate from D-glyceraldehyde 3-phosphate: step 4/5.</text>
</comment>
<evidence type="ECO:0000256" key="9">
    <source>
        <dbReference type="PIRSR" id="PIRSR001400-3"/>
    </source>
</evidence>
<comment type="cofactor">
    <cofactor evidence="9">
        <name>Mg(2+)</name>
        <dbReference type="ChEBI" id="CHEBI:18420"/>
    </cofactor>
    <text evidence="9">Mg(2+) is required for catalysis and for stabilizing the dimer.</text>
</comment>
<dbReference type="PROSITE" id="PS00164">
    <property type="entry name" value="ENOLASE"/>
    <property type="match status" value="1"/>
</dbReference>
<name>A0A1J6IAK4_NICAT</name>
<dbReference type="Gene3D" id="3.30.390.10">
    <property type="entry name" value="Enolase-like, N-terminal domain"/>
    <property type="match status" value="1"/>
</dbReference>
<dbReference type="SMART" id="SM01193">
    <property type="entry name" value="Enolase_N"/>
    <property type="match status" value="1"/>
</dbReference>
<dbReference type="PIRSF" id="PIRSF001400">
    <property type="entry name" value="Enolase"/>
    <property type="match status" value="1"/>
</dbReference>
<proteinExistence type="inferred from homology"/>
<feature type="binding site" evidence="8">
    <location>
        <position position="327"/>
    </location>
    <ligand>
        <name>substrate</name>
    </ligand>
</feature>
<protein>
    <recommendedName>
        <fullName evidence="3">phosphopyruvate hydratase</fullName>
        <ecNumber evidence="3">4.2.1.11</ecNumber>
    </recommendedName>
</protein>
<keyword evidence="9" id="KW-0479">Metal-binding</keyword>
<comment type="similarity">
    <text evidence="2">Belongs to the enolase family.</text>
</comment>
<dbReference type="OMA" id="MTTECGD"/>
<dbReference type="InterPro" id="IPR020810">
    <property type="entry name" value="Enolase_C"/>
</dbReference>
<dbReference type="GO" id="GO:0006096">
    <property type="term" value="P:glycolytic process"/>
    <property type="evidence" value="ECO:0007669"/>
    <property type="project" value="UniProtKB-UniPathway"/>
</dbReference>
<feature type="binding site" evidence="9">
    <location>
        <position position="300"/>
    </location>
    <ligand>
        <name>Mg(2+)</name>
        <dbReference type="ChEBI" id="CHEBI:18420"/>
    </ligand>
</feature>
<dbReference type="Proteomes" id="UP000187609">
    <property type="component" value="Unassembled WGS sequence"/>
</dbReference>
<gene>
    <name evidence="12" type="primary">PGH1_1</name>
    <name evidence="12" type="ORF">A4A49_13135</name>
</gene>
<dbReference type="Gene3D" id="3.20.20.120">
    <property type="entry name" value="Enolase-like C-terminal domain"/>
    <property type="match status" value="1"/>
</dbReference>
<evidence type="ECO:0000256" key="3">
    <source>
        <dbReference type="ARBA" id="ARBA00012058"/>
    </source>
</evidence>
<dbReference type="SUPFAM" id="SSF51604">
    <property type="entry name" value="Enolase C-terminal domain-like"/>
    <property type="match status" value="1"/>
</dbReference>
<dbReference type="EMBL" id="MJEQ01037189">
    <property type="protein sequence ID" value="OIT01468.1"/>
    <property type="molecule type" value="Genomic_DNA"/>
</dbReference>
<dbReference type="SMART" id="SM01192">
    <property type="entry name" value="Enolase_C"/>
    <property type="match status" value="1"/>
</dbReference>
<organism evidence="12 13">
    <name type="scientific">Nicotiana attenuata</name>
    <name type="common">Coyote tobacco</name>
    <dbReference type="NCBI Taxonomy" id="49451"/>
    <lineage>
        <taxon>Eukaryota</taxon>
        <taxon>Viridiplantae</taxon>
        <taxon>Streptophyta</taxon>
        <taxon>Embryophyta</taxon>
        <taxon>Tracheophyta</taxon>
        <taxon>Spermatophyta</taxon>
        <taxon>Magnoliopsida</taxon>
        <taxon>eudicotyledons</taxon>
        <taxon>Gunneridae</taxon>
        <taxon>Pentapetalae</taxon>
        <taxon>asterids</taxon>
        <taxon>lamiids</taxon>
        <taxon>Solanales</taxon>
        <taxon>Solanaceae</taxon>
        <taxon>Nicotianoideae</taxon>
        <taxon>Nicotianeae</taxon>
        <taxon>Nicotiana</taxon>
    </lineage>
</organism>
<dbReference type="FunFam" id="3.30.390.10:FF:000001">
    <property type="entry name" value="Enolase"/>
    <property type="match status" value="1"/>
</dbReference>
<feature type="binding site" evidence="9">
    <location>
        <position position="327"/>
    </location>
    <ligand>
        <name>Mg(2+)</name>
        <dbReference type="ChEBI" id="CHEBI:18420"/>
    </ligand>
</feature>
<feature type="domain" description="Enolase N-terminal" evidence="11">
    <location>
        <begin position="4"/>
        <end position="139"/>
    </location>
</feature>
<dbReference type="EC" id="4.2.1.11" evidence="3"/>
<dbReference type="CDD" id="cd03313">
    <property type="entry name" value="enolase"/>
    <property type="match status" value="1"/>
</dbReference>
<dbReference type="InterPro" id="IPR029017">
    <property type="entry name" value="Enolase-like_N"/>
</dbReference>
<dbReference type="STRING" id="49451.A0A1J6IAK4"/>
<dbReference type="InterPro" id="IPR000941">
    <property type="entry name" value="Enolase"/>
</dbReference>
<dbReference type="Pfam" id="PF03952">
    <property type="entry name" value="Enolase_N"/>
    <property type="match status" value="1"/>
</dbReference>
<evidence type="ECO:0000256" key="1">
    <source>
        <dbReference type="ARBA" id="ARBA00005031"/>
    </source>
</evidence>
<feature type="active site" description="Proton donor" evidence="7">
    <location>
        <position position="215"/>
    </location>
</feature>
<evidence type="ECO:0000256" key="6">
    <source>
        <dbReference type="ARBA" id="ARBA00023239"/>
    </source>
</evidence>
<dbReference type="PRINTS" id="PR00148">
    <property type="entry name" value="ENOLASE"/>
</dbReference>
<dbReference type="SFLD" id="SFLDG00178">
    <property type="entry name" value="enolase"/>
    <property type="match status" value="1"/>
</dbReference>
<dbReference type="PANTHER" id="PTHR11902">
    <property type="entry name" value="ENOLASE"/>
    <property type="match status" value="1"/>
</dbReference>
<dbReference type="KEGG" id="nau:109229727"/>
<feature type="binding site" evidence="8">
    <location>
        <position position="300"/>
    </location>
    <ligand>
        <name>substrate</name>
    </ligand>
</feature>
<dbReference type="PANTHER" id="PTHR11902:SF53">
    <property type="entry name" value="ENOLASE"/>
    <property type="match status" value="1"/>
</dbReference>
<dbReference type="AlphaFoldDB" id="A0A1J6IAK4"/>
<evidence type="ECO:0000256" key="4">
    <source>
        <dbReference type="ARBA" id="ARBA00022842"/>
    </source>
</evidence>
<dbReference type="FunFam" id="3.20.20.120:FF:000002">
    <property type="entry name" value="Enolase 1"/>
    <property type="match status" value="1"/>
</dbReference>
<dbReference type="SFLD" id="SFLDS00001">
    <property type="entry name" value="Enolase"/>
    <property type="match status" value="1"/>
</dbReference>
<evidence type="ECO:0000259" key="11">
    <source>
        <dbReference type="SMART" id="SM01193"/>
    </source>
</evidence>
<dbReference type="NCBIfam" id="TIGR01060">
    <property type="entry name" value="eno"/>
    <property type="match status" value="1"/>
</dbReference>
<dbReference type="OrthoDB" id="1739814at2759"/>
<reference evidence="12" key="1">
    <citation type="submission" date="2016-11" db="EMBL/GenBank/DDBJ databases">
        <title>The genome of Nicotiana attenuata.</title>
        <authorList>
            <person name="Xu S."/>
            <person name="Brockmoeller T."/>
            <person name="Gaquerel E."/>
            <person name="Navarro A."/>
            <person name="Kuhl H."/>
            <person name="Gase K."/>
            <person name="Ling Z."/>
            <person name="Zhou W."/>
            <person name="Kreitzer C."/>
            <person name="Stanke M."/>
            <person name="Tang H."/>
            <person name="Lyons E."/>
            <person name="Pandey P."/>
            <person name="Pandey S.P."/>
            <person name="Timmermann B."/>
            <person name="Baldwin I.T."/>
        </authorList>
    </citation>
    <scope>NUCLEOTIDE SEQUENCE [LARGE SCALE GENOMIC DNA]</scope>
    <source>
        <strain evidence="12">UT</strain>
    </source>
</reference>
<feature type="binding site" evidence="9">
    <location>
        <position position="250"/>
    </location>
    <ligand>
        <name>Mg(2+)</name>
        <dbReference type="ChEBI" id="CHEBI:18420"/>
    </ligand>
</feature>
<dbReference type="Pfam" id="PF00113">
    <property type="entry name" value="Enolase_C"/>
    <property type="match status" value="1"/>
</dbReference>
<dbReference type="Gramene" id="OIT01468">
    <property type="protein sequence ID" value="OIT01468"/>
    <property type="gene ID" value="A4A49_13135"/>
</dbReference>
<feature type="binding site" evidence="8">
    <location>
        <position position="172"/>
    </location>
    <ligand>
        <name>substrate</name>
    </ligand>
</feature>
<feature type="domain" description="Enolase C-terminal TIM barrel" evidence="10">
    <location>
        <begin position="147"/>
        <end position="440"/>
    </location>
</feature>
<evidence type="ECO:0000313" key="12">
    <source>
        <dbReference type="EMBL" id="OIT01468.1"/>
    </source>
</evidence>
<dbReference type="GeneID" id="109229727"/>
<evidence type="ECO:0000256" key="8">
    <source>
        <dbReference type="PIRSR" id="PIRSR001400-2"/>
    </source>
</evidence>
<sequence>MATIKIVKARQIFDSRGNPTVEVDVTLSNGIFARAAVPSGASTGIYEALELRDGGSEYLGKGVSKAVNNVNSIIGPALIGKDATDQTGLDNFMVHELDGTQNEWGWCKQKLGANAILAVSLAVCKAGAAARNVPLYKHIADLAGNKKLVLPVPAFNVINGGSHAGNKLAMQEFMILPTGASSFKEAMKMGCEVYHHLKAVIKKKYGQDATNVGDEGGFAPNIQENKEGLELLKTAIEKAGYTGKVVIGMDVAASEFFLKDKSYDLNFKEESNDGSQKISGDQLKDLYKTFVSEYPIVSIEDPFDQDDWETYAKLTTEMGEQVQIVGDDLLVTNPKRVAKAIAEKTCNALLLKVNQIGSVTESIEAVKMSKQAGWGVMTSHRSGETEDTFIADLAVGLSTGQIKTGAPCRSERLAKYNQLLRIEEELGSDAVYAGASFRKPVEPY</sequence>
<evidence type="ECO:0000256" key="7">
    <source>
        <dbReference type="PIRSR" id="PIRSR001400-1"/>
    </source>
</evidence>
<dbReference type="GO" id="GO:0000015">
    <property type="term" value="C:phosphopyruvate hydratase complex"/>
    <property type="evidence" value="ECO:0007669"/>
    <property type="project" value="InterPro"/>
</dbReference>